<dbReference type="NCBIfam" id="TIGR01545">
    <property type="entry name" value="YfhB_g-proteo"/>
    <property type="match status" value="1"/>
</dbReference>
<dbReference type="EMBL" id="JADRCQ010000005">
    <property type="protein sequence ID" value="MBK5074582.1"/>
    <property type="molecule type" value="Genomic_DNA"/>
</dbReference>
<evidence type="ECO:0000313" key="3">
    <source>
        <dbReference type="EMBL" id="MBK5074582.1"/>
    </source>
</evidence>
<dbReference type="InterPro" id="IPR023214">
    <property type="entry name" value="HAD_sf"/>
</dbReference>
<sequence length="237" mass="27248">MPLNSRILANTNSRLQTENSSGVRVSEHQSQKRNVFFDLDGTLHQQDLFGCFIRYMIRRLPANLIILIPLLPVIVLGLLINGRNSRWPMSLMLWAITAGQNEARLKWLEQQFIQNFRQDVVPFPVVQGRLAEYLNDENTQVWLLTGSPQRLVEEAYADSFFLGKVNLIGSQMVSRYGGWVIDMRCLGKQKVVELEQRLGKPLSLYSGYSDSIQDDPVLACCQHRWRVDEQGNLKELE</sequence>
<dbReference type="Gene3D" id="1.20.1440.100">
    <property type="entry name" value="SG protein - dephosphorylation function"/>
    <property type="match status" value="1"/>
</dbReference>
<keyword evidence="1" id="KW-0479">Metal-binding</keyword>
<dbReference type="Gene3D" id="3.40.50.1000">
    <property type="entry name" value="HAD superfamily/HAD-like"/>
    <property type="match status" value="1"/>
</dbReference>
<keyword evidence="2" id="KW-0812">Transmembrane</keyword>
<dbReference type="InterPro" id="IPR036412">
    <property type="entry name" value="HAD-like_sf"/>
</dbReference>
<dbReference type="SUPFAM" id="SSF56784">
    <property type="entry name" value="HAD-like"/>
    <property type="match status" value="1"/>
</dbReference>
<protein>
    <submittedName>
        <fullName evidence="4">Acid phosphatase AphA</fullName>
    </submittedName>
</protein>
<name>A0A9D7FVM6_9GAMM</name>
<keyword evidence="6" id="KW-1185">Reference proteome</keyword>
<accession>A0A9D7FVM6</accession>
<evidence type="ECO:0000313" key="6">
    <source>
        <dbReference type="Proteomes" id="UP001296969"/>
    </source>
</evidence>
<dbReference type="Proteomes" id="UP001296969">
    <property type="component" value="Unassembled WGS sequence"/>
</dbReference>
<dbReference type="Proteomes" id="UP000807542">
    <property type="component" value="Unassembled WGS sequence"/>
</dbReference>
<evidence type="ECO:0000313" key="4">
    <source>
        <dbReference type="EMBL" id="MBK5177752.1"/>
    </source>
</evidence>
<gene>
    <name evidence="4" type="primary">aphA</name>
    <name evidence="4" type="ORF">I2492_15630</name>
    <name evidence="3" type="ORF">I2493_16370</name>
</gene>
<comment type="caution">
    <text evidence="4">The sequence shown here is derived from an EMBL/GenBank/DDBJ whole genome shotgun (WGS) entry which is preliminary data.</text>
</comment>
<reference evidence="4 6" key="1">
    <citation type="submission" date="2020-11" db="EMBL/GenBank/DDBJ databases">
        <title>Insectihabitans protaetiae gen. nov. sp. nov. and Insectihabitans allomyrinae sp. nov., isolated from larvae of Protaetia brevitarsis seulensis and Allomyrina dichotoma, respectively.</title>
        <authorList>
            <person name="Lee S.D."/>
            <person name="Byeon Y.-S."/>
            <person name="Kim S.-M."/>
            <person name="Yang H.L."/>
            <person name="Kim I.S."/>
        </authorList>
    </citation>
    <scope>NUCLEOTIDE SEQUENCE</scope>
    <source>
        <strain evidence="4">CWB-B4</strain>
        <strain evidence="3 6">CWB-B43</strain>
    </source>
</reference>
<proteinExistence type="predicted"/>
<dbReference type="OrthoDB" id="6545830at2"/>
<dbReference type="AlphaFoldDB" id="A0A9D7FVM6"/>
<evidence type="ECO:0000313" key="5">
    <source>
        <dbReference type="Proteomes" id="UP000807542"/>
    </source>
</evidence>
<dbReference type="EMBL" id="JADRCP010000005">
    <property type="protein sequence ID" value="MBK5177752.1"/>
    <property type="molecule type" value="Genomic_DNA"/>
</dbReference>
<evidence type="ECO:0000256" key="2">
    <source>
        <dbReference type="SAM" id="Phobius"/>
    </source>
</evidence>
<keyword evidence="2" id="KW-1133">Transmembrane helix</keyword>
<organism evidence="4 5">
    <name type="scientific">Limnobaculum xujianqingii</name>
    <dbReference type="NCBI Taxonomy" id="2738837"/>
    <lineage>
        <taxon>Bacteria</taxon>
        <taxon>Pseudomonadati</taxon>
        <taxon>Pseudomonadota</taxon>
        <taxon>Gammaproteobacteria</taxon>
        <taxon>Enterobacterales</taxon>
        <taxon>Budviciaceae</taxon>
        <taxon>Limnobaculum</taxon>
    </lineage>
</organism>
<dbReference type="Pfam" id="PF12710">
    <property type="entry name" value="HAD"/>
    <property type="match status" value="1"/>
</dbReference>
<keyword evidence="2" id="KW-0472">Membrane</keyword>
<dbReference type="GO" id="GO:0046872">
    <property type="term" value="F:metal ion binding"/>
    <property type="evidence" value="ECO:0007669"/>
    <property type="project" value="UniProtKB-KW"/>
</dbReference>
<dbReference type="InterPro" id="IPR006435">
    <property type="entry name" value="HAD-SF_hydro_IF_YfhB"/>
</dbReference>
<evidence type="ECO:0000256" key="1">
    <source>
        <dbReference type="ARBA" id="ARBA00022723"/>
    </source>
</evidence>
<feature type="transmembrane region" description="Helical" evidence="2">
    <location>
        <begin position="62"/>
        <end position="80"/>
    </location>
</feature>